<dbReference type="GO" id="GO:0042802">
    <property type="term" value="F:identical protein binding"/>
    <property type="evidence" value="ECO:0007669"/>
    <property type="project" value="UniProtKB-ARBA"/>
</dbReference>
<keyword evidence="3 6" id="KW-0808">Transferase</keyword>
<keyword evidence="10" id="KW-1185">Reference proteome</keyword>
<dbReference type="STRING" id="797277.SAMN05216198_3665"/>
<dbReference type="GO" id="GO:0003723">
    <property type="term" value="F:RNA binding"/>
    <property type="evidence" value="ECO:0007669"/>
    <property type="project" value="InterPro"/>
</dbReference>
<dbReference type="InterPro" id="IPR029028">
    <property type="entry name" value="Alpha/beta_knot_MTases"/>
</dbReference>
<evidence type="ECO:0000256" key="4">
    <source>
        <dbReference type="ARBA" id="ARBA00022691"/>
    </source>
</evidence>
<dbReference type="PANTHER" id="PTHR42971:SF1">
    <property type="entry name" value="TRNA (CYTIDINE(34)-2'-O)-METHYLTRANSFERASE"/>
    <property type="match status" value="1"/>
</dbReference>
<gene>
    <name evidence="6" type="primary">trmL</name>
    <name evidence="9" type="ORF">SAMN05216198_3665</name>
</gene>
<dbReference type="InterPro" id="IPR016914">
    <property type="entry name" value="TrmL"/>
</dbReference>
<dbReference type="PIRSF" id="PIRSF029256">
    <property type="entry name" value="SpoU_TrmH_prd"/>
    <property type="match status" value="1"/>
</dbReference>
<evidence type="ECO:0000256" key="5">
    <source>
        <dbReference type="ARBA" id="ARBA00022694"/>
    </source>
</evidence>
<evidence type="ECO:0000256" key="2">
    <source>
        <dbReference type="ARBA" id="ARBA00022603"/>
    </source>
</evidence>
<dbReference type="GO" id="GO:0002131">
    <property type="term" value="P:wobble position cytosine ribose methylation"/>
    <property type="evidence" value="ECO:0007669"/>
    <property type="project" value="TreeGrafter"/>
</dbReference>
<dbReference type="HAMAP" id="MF_01885">
    <property type="entry name" value="tRNA_methyltr_TrmL"/>
    <property type="match status" value="1"/>
</dbReference>
<evidence type="ECO:0000259" key="8">
    <source>
        <dbReference type="Pfam" id="PF00588"/>
    </source>
</evidence>
<keyword evidence="4 6" id="KW-0949">S-adenosyl-L-methionine</keyword>
<protein>
    <recommendedName>
        <fullName evidence="6">tRNA (cytidine(34)-2'-O)-methyltransferase</fullName>
        <ecNumber evidence="6">2.1.1.207</ecNumber>
    </recommendedName>
    <alternativeName>
        <fullName evidence="6">tRNA (cytidine/uridine-2'-O-)-methyltransferase TrmL</fullName>
    </alternativeName>
</protein>
<name>A0A1H1XMD7_9GAMM</name>
<evidence type="ECO:0000256" key="7">
    <source>
        <dbReference type="PIRSR" id="PIRSR029256-1"/>
    </source>
</evidence>
<dbReference type="GO" id="GO:0141098">
    <property type="term" value="F:tRNA (cytidine(34)-2'-O)-methyltransferase activity"/>
    <property type="evidence" value="ECO:0007669"/>
    <property type="project" value="RHEA"/>
</dbReference>
<accession>A0A1H1XMD7</accession>
<sequence length="154" mass="17152">MFHIALLEPEIPPNTGNIIRLCANTGCQLHLIEPLGFELDDKRLRRAGLDYHEYAPVQTHADLASCLAKVQPNRVFALSTKGRQCYSEVSYQPGDLFLFGPESRGLPADIRDALPPEQVLRIPMHPDNRSLNLSNSAAVLVYEAWRQQGFAGSL</sequence>
<feature type="binding site" evidence="6 7">
    <location>
        <position position="130"/>
    </location>
    <ligand>
        <name>S-adenosyl-L-methionine</name>
        <dbReference type="ChEBI" id="CHEBI:59789"/>
    </ligand>
</feature>
<comment type="catalytic activity">
    <reaction evidence="6">
        <text>5-carboxymethylaminomethyluridine(34) in tRNA(Leu) + S-adenosyl-L-methionine = 5-carboxymethylaminomethyl-2'-O-methyluridine(34) in tRNA(Leu) + S-adenosyl-L-homocysteine + H(+)</text>
        <dbReference type="Rhea" id="RHEA:43088"/>
        <dbReference type="Rhea" id="RHEA-COMP:10333"/>
        <dbReference type="Rhea" id="RHEA-COMP:10334"/>
        <dbReference type="ChEBI" id="CHEBI:15378"/>
        <dbReference type="ChEBI" id="CHEBI:57856"/>
        <dbReference type="ChEBI" id="CHEBI:59789"/>
        <dbReference type="ChEBI" id="CHEBI:74508"/>
        <dbReference type="ChEBI" id="CHEBI:74511"/>
        <dbReference type="EC" id="2.1.1.207"/>
    </reaction>
</comment>
<dbReference type="GO" id="GO:0002132">
    <property type="term" value="P:wobble position uridine ribose methylation"/>
    <property type="evidence" value="ECO:0007669"/>
    <property type="project" value="TreeGrafter"/>
</dbReference>
<comment type="similarity">
    <text evidence="6">Belongs to the class IV-like SAM-binding methyltransferase superfamily. RNA methyltransferase TrmH family. TrmL subfamily.</text>
</comment>
<dbReference type="EMBL" id="LT629748">
    <property type="protein sequence ID" value="SDT10342.1"/>
    <property type="molecule type" value="Genomic_DNA"/>
</dbReference>
<dbReference type="Pfam" id="PF00588">
    <property type="entry name" value="SpoU_methylase"/>
    <property type="match status" value="1"/>
</dbReference>
<keyword evidence="5 6" id="KW-0819">tRNA processing</keyword>
<proteinExistence type="inferred from homology"/>
<dbReference type="Proteomes" id="UP000243426">
    <property type="component" value="Chromosome I"/>
</dbReference>
<evidence type="ECO:0000313" key="10">
    <source>
        <dbReference type="Proteomes" id="UP000243426"/>
    </source>
</evidence>
<dbReference type="RefSeq" id="WP_090275703.1">
    <property type="nucleotide sequence ID" value="NZ_LT629748.1"/>
</dbReference>
<dbReference type="FunFam" id="3.40.1280.10:FF:000002">
    <property type="entry name" value="Peptidylprolyl isomerase"/>
    <property type="match status" value="1"/>
</dbReference>
<dbReference type="GO" id="GO:0141102">
    <property type="term" value="F:tRNA (5-carboxymethylaminomethyluridine(34)-2'-O)-methyltransferase activity"/>
    <property type="evidence" value="ECO:0007669"/>
    <property type="project" value="RHEA"/>
</dbReference>
<comment type="subcellular location">
    <subcellularLocation>
        <location evidence="6">Cytoplasm</location>
    </subcellularLocation>
</comment>
<dbReference type="Gene3D" id="3.40.1280.10">
    <property type="match status" value="1"/>
</dbReference>
<feature type="domain" description="tRNA/rRNA methyltransferase SpoU type" evidence="8">
    <location>
        <begin position="2"/>
        <end position="142"/>
    </location>
</feature>
<evidence type="ECO:0000256" key="6">
    <source>
        <dbReference type="HAMAP-Rule" id="MF_01885"/>
    </source>
</evidence>
<dbReference type="SUPFAM" id="SSF75217">
    <property type="entry name" value="alpha/beta knot"/>
    <property type="match status" value="1"/>
</dbReference>
<reference evidence="10" key="1">
    <citation type="submission" date="2016-10" db="EMBL/GenBank/DDBJ databases">
        <authorList>
            <person name="Varghese N."/>
            <person name="Submissions S."/>
        </authorList>
    </citation>
    <scope>NUCLEOTIDE SEQUENCE [LARGE SCALE GENOMIC DNA]</scope>
    <source>
        <strain evidence="10">2SM5</strain>
    </source>
</reference>
<dbReference type="InterPro" id="IPR001537">
    <property type="entry name" value="SpoU_MeTrfase"/>
</dbReference>
<comment type="catalytic activity">
    <reaction evidence="6">
        <text>cytidine(34) in tRNA + S-adenosyl-L-methionine = 2'-O-methylcytidine(34) in tRNA + S-adenosyl-L-homocysteine + H(+)</text>
        <dbReference type="Rhea" id="RHEA:43084"/>
        <dbReference type="Rhea" id="RHEA-COMP:10331"/>
        <dbReference type="Rhea" id="RHEA-COMP:10332"/>
        <dbReference type="ChEBI" id="CHEBI:15378"/>
        <dbReference type="ChEBI" id="CHEBI:57856"/>
        <dbReference type="ChEBI" id="CHEBI:59789"/>
        <dbReference type="ChEBI" id="CHEBI:74495"/>
        <dbReference type="ChEBI" id="CHEBI:82748"/>
        <dbReference type="EC" id="2.1.1.207"/>
    </reaction>
</comment>
<comment type="subunit">
    <text evidence="6">Homodimer.</text>
</comment>
<feature type="binding site" evidence="6 7">
    <location>
        <position position="78"/>
    </location>
    <ligand>
        <name>S-adenosyl-L-methionine</name>
        <dbReference type="ChEBI" id="CHEBI:59789"/>
    </ligand>
</feature>
<dbReference type="EC" id="2.1.1.207" evidence="6"/>
<dbReference type="CDD" id="cd18094">
    <property type="entry name" value="SpoU-like_TrmL"/>
    <property type="match status" value="1"/>
</dbReference>
<organism evidence="9 10">
    <name type="scientific">Halopseudomonas litoralis</name>
    <dbReference type="NCBI Taxonomy" id="797277"/>
    <lineage>
        <taxon>Bacteria</taxon>
        <taxon>Pseudomonadati</taxon>
        <taxon>Pseudomonadota</taxon>
        <taxon>Gammaproteobacteria</taxon>
        <taxon>Pseudomonadales</taxon>
        <taxon>Pseudomonadaceae</taxon>
        <taxon>Halopseudomonas</taxon>
    </lineage>
</organism>
<dbReference type="GO" id="GO:0005737">
    <property type="term" value="C:cytoplasm"/>
    <property type="evidence" value="ECO:0007669"/>
    <property type="project" value="UniProtKB-SubCell"/>
</dbReference>
<keyword evidence="1 6" id="KW-0963">Cytoplasm</keyword>
<evidence type="ECO:0000313" key="9">
    <source>
        <dbReference type="EMBL" id="SDT10342.1"/>
    </source>
</evidence>
<feature type="binding site" evidence="6 7">
    <location>
        <position position="122"/>
    </location>
    <ligand>
        <name>S-adenosyl-L-methionine</name>
        <dbReference type="ChEBI" id="CHEBI:59789"/>
    </ligand>
</feature>
<evidence type="ECO:0000256" key="1">
    <source>
        <dbReference type="ARBA" id="ARBA00022490"/>
    </source>
</evidence>
<feature type="binding site" evidence="6 7">
    <location>
        <position position="100"/>
    </location>
    <ligand>
        <name>S-adenosyl-L-methionine</name>
        <dbReference type="ChEBI" id="CHEBI:59789"/>
    </ligand>
</feature>
<dbReference type="PANTHER" id="PTHR42971">
    <property type="entry name" value="TRNA (CYTIDINE(34)-2'-O)-METHYLTRANSFERASE"/>
    <property type="match status" value="1"/>
</dbReference>
<dbReference type="InterPro" id="IPR029026">
    <property type="entry name" value="tRNA_m1G_MTases_N"/>
</dbReference>
<evidence type="ECO:0000256" key="3">
    <source>
        <dbReference type="ARBA" id="ARBA00022679"/>
    </source>
</evidence>
<dbReference type="NCBIfam" id="TIGR00185">
    <property type="entry name" value="tRNA_yibK_trmL"/>
    <property type="match status" value="1"/>
</dbReference>
<keyword evidence="2 6" id="KW-0489">Methyltransferase</keyword>
<dbReference type="OrthoDB" id="9789043at2"/>
<dbReference type="AlphaFoldDB" id="A0A1H1XMD7"/>
<comment type="function">
    <text evidence="6">Methylates the ribose at the nucleotide 34 wobble position in the two leucyl isoacceptors tRNA(Leu)(CmAA) and tRNA(Leu)(cmnm5UmAA). Catalyzes the methyl transfer from S-adenosyl-L-methionine to the 2'-OH of the wobble nucleotide.</text>
</comment>